<dbReference type="RefSeq" id="WP_084291061.1">
    <property type="nucleotide sequence ID" value="NZ_FWYB01000012.1"/>
</dbReference>
<proteinExistence type="predicted"/>
<keyword evidence="1" id="KW-0812">Transmembrane</keyword>
<feature type="transmembrane region" description="Helical" evidence="1">
    <location>
        <begin position="152"/>
        <end position="179"/>
    </location>
</feature>
<keyword evidence="3" id="KW-1185">Reference proteome</keyword>
<organism evidence="2 3">
    <name type="scientific">Pedobacter nyackensis</name>
    <dbReference type="NCBI Taxonomy" id="475255"/>
    <lineage>
        <taxon>Bacteria</taxon>
        <taxon>Pseudomonadati</taxon>
        <taxon>Bacteroidota</taxon>
        <taxon>Sphingobacteriia</taxon>
        <taxon>Sphingobacteriales</taxon>
        <taxon>Sphingobacteriaceae</taxon>
        <taxon>Pedobacter</taxon>
    </lineage>
</organism>
<reference evidence="2 3" key="1">
    <citation type="submission" date="2017-04" db="EMBL/GenBank/DDBJ databases">
        <authorList>
            <person name="Afonso C.L."/>
            <person name="Miller P.J."/>
            <person name="Scott M.A."/>
            <person name="Spackman E."/>
            <person name="Goraichik I."/>
            <person name="Dimitrov K.M."/>
            <person name="Suarez D.L."/>
            <person name="Swayne D.E."/>
        </authorList>
    </citation>
    <scope>NUCLEOTIDE SEQUENCE [LARGE SCALE GENOMIC DNA]</scope>
    <source>
        <strain evidence="2 3">DSM 19625</strain>
    </source>
</reference>
<feature type="transmembrane region" description="Helical" evidence="1">
    <location>
        <begin position="113"/>
        <end position="132"/>
    </location>
</feature>
<name>A0A1W2EFU2_9SPHI</name>
<evidence type="ECO:0008006" key="4">
    <source>
        <dbReference type="Google" id="ProtNLM"/>
    </source>
</evidence>
<keyword evidence="1" id="KW-1133">Transmembrane helix</keyword>
<dbReference type="OrthoDB" id="102112at2"/>
<protein>
    <recommendedName>
        <fullName evidence="4">DoxX family protein</fullName>
    </recommendedName>
</protein>
<dbReference type="Proteomes" id="UP000192678">
    <property type="component" value="Unassembled WGS sequence"/>
</dbReference>
<dbReference type="STRING" id="475255.SAMN04488101_11249"/>
<sequence length="443" mass="51157">MHLFNTTAGRPANWKNYEKVLLRLLFLYFFIQVVPLDWKFYRDLFSNWSNFSFFDLFKLTTYSPQFFSLTSYANWLIAFLIAGAGTIAWPLIFKDEKTDYDKLYYWLRVVLRYRLAIGIIAFGFIKLFPLQMPYPSLSNLHTNYGDFLPWKIYFHTLGITQPYEVFLGAVEVLAGGLLLCRRTATFGSGIILGFTGNVFVANLAYDAGQEVYSAYLTTIAAVLFAYDLPRLYNLLVLQKYTIANKFQPILSQSFGKVRSALKALAVLFILALGVSTYANYSSNPYKIPQTAGIKGSYGYYNVREFKLNNQTIPYSKTDTNRWQNVVFEKWATISIKTAKPIELDLSTGDGFHQQDIDRNYESAGIGGRRYYAYTADTVRHQLELRNKNKNYPAERYTLAYQFLNDSTIVVEGINERKDSVYAVLEKIQKKYLLFEGRRKPIKL</sequence>
<feature type="transmembrane region" description="Helical" evidence="1">
    <location>
        <begin position="211"/>
        <end position="229"/>
    </location>
</feature>
<dbReference type="EMBL" id="FWYB01000012">
    <property type="protein sequence ID" value="SMD08634.1"/>
    <property type="molecule type" value="Genomic_DNA"/>
</dbReference>
<keyword evidence="1" id="KW-0472">Membrane</keyword>
<evidence type="ECO:0000313" key="3">
    <source>
        <dbReference type="Proteomes" id="UP000192678"/>
    </source>
</evidence>
<evidence type="ECO:0000256" key="1">
    <source>
        <dbReference type="SAM" id="Phobius"/>
    </source>
</evidence>
<evidence type="ECO:0000313" key="2">
    <source>
        <dbReference type="EMBL" id="SMD08634.1"/>
    </source>
</evidence>
<feature type="transmembrane region" description="Helical" evidence="1">
    <location>
        <begin position="72"/>
        <end position="92"/>
    </location>
</feature>
<feature type="transmembrane region" description="Helical" evidence="1">
    <location>
        <begin position="20"/>
        <end position="41"/>
    </location>
</feature>
<dbReference type="AlphaFoldDB" id="A0A1W2EFU2"/>
<feature type="transmembrane region" description="Helical" evidence="1">
    <location>
        <begin position="260"/>
        <end position="280"/>
    </location>
</feature>
<accession>A0A1W2EFU2</accession>
<gene>
    <name evidence="2" type="ORF">SAMN04488101_11249</name>
</gene>
<feature type="transmembrane region" description="Helical" evidence="1">
    <location>
        <begin position="186"/>
        <end position="205"/>
    </location>
</feature>